<dbReference type="EMBL" id="LRGB01000425">
    <property type="protein sequence ID" value="KZS19199.1"/>
    <property type="molecule type" value="Genomic_DNA"/>
</dbReference>
<name>A0A162PW45_9CRUS</name>
<dbReference type="AlphaFoldDB" id="A0A162PW45"/>
<keyword evidence="2" id="KW-1185">Reference proteome</keyword>
<evidence type="ECO:0000313" key="1">
    <source>
        <dbReference type="EMBL" id="KZS19199.1"/>
    </source>
</evidence>
<reference evidence="1 2" key="1">
    <citation type="submission" date="2016-03" db="EMBL/GenBank/DDBJ databases">
        <title>EvidentialGene: Evidence-directed Construction of Genes on Genomes.</title>
        <authorList>
            <person name="Gilbert D.G."/>
            <person name="Choi J.-H."/>
            <person name="Mockaitis K."/>
            <person name="Colbourne J."/>
            <person name="Pfrender M."/>
        </authorList>
    </citation>
    <scope>NUCLEOTIDE SEQUENCE [LARGE SCALE GENOMIC DNA]</scope>
    <source>
        <strain evidence="1 2">Xinb3</strain>
        <tissue evidence="1">Complete organism</tissue>
    </source>
</reference>
<protein>
    <recommendedName>
        <fullName evidence="3">ISXO2-like transposase domain-containing protein</fullName>
    </recommendedName>
</protein>
<feature type="non-terminal residue" evidence="1">
    <location>
        <position position="1"/>
    </location>
</feature>
<comment type="caution">
    <text evidence="1">The sequence shown here is derived from an EMBL/GenBank/DDBJ whole genome shotgun (WGS) entry which is preliminary data.</text>
</comment>
<evidence type="ECO:0000313" key="2">
    <source>
        <dbReference type="Proteomes" id="UP000076858"/>
    </source>
</evidence>
<evidence type="ECO:0008006" key="3">
    <source>
        <dbReference type="Google" id="ProtNLM"/>
    </source>
</evidence>
<dbReference type="Proteomes" id="UP000076858">
    <property type="component" value="Unassembled WGS sequence"/>
</dbReference>
<proteinExistence type="predicted"/>
<sequence>PENGAHTNQIEGLWTLAKKKSSKYKQKQKNVCWLFSNLYVAYQMERKRWL</sequence>
<accession>A0A162PW45</accession>
<organism evidence="1 2">
    <name type="scientific">Daphnia magna</name>
    <dbReference type="NCBI Taxonomy" id="35525"/>
    <lineage>
        <taxon>Eukaryota</taxon>
        <taxon>Metazoa</taxon>
        <taxon>Ecdysozoa</taxon>
        <taxon>Arthropoda</taxon>
        <taxon>Crustacea</taxon>
        <taxon>Branchiopoda</taxon>
        <taxon>Diplostraca</taxon>
        <taxon>Cladocera</taxon>
        <taxon>Anomopoda</taxon>
        <taxon>Daphniidae</taxon>
        <taxon>Daphnia</taxon>
    </lineage>
</organism>
<gene>
    <name evidence="1" type="ORF">APZ42_014442</name>
</gene>